<feature type="region of interest" description="Disordered" evidence="1">
    <location>
        <begin position="162"/>
        <end position="186"/>
    </location>
</feature>
<name>A0ABS4CVP4_9BACI</name>
<comment type="caution">
    <text evidence="3">The sequence shown here is derived from an EMBL/GenBank/DDBJ whole genome shotgun (WGS) entry which is preliminary data.</text>
</comment>
<keyword evidence="2" id="KW-0472">Membrane</keyword>
<protein>
    <submittedName>
        <fullName evidence="3">Uncharacterized protein</fullName>
    </submittedName>
</protein>
<accession>A0ABS4CVP4</accession>
<keyword evidence="2" id="KW-0812">Transmembrane</keyword>
<keyword evidence="2" id="KW-1133">Transmembrane helix</keyword>
<feature type="transmembrane region" description="Helical" evidence="2">
    <location>
        <begin position="206"/>
        <end position="225"/>
    </location>
</feature>
<organism evidence="3 4">
    <name type="scientific">Bacillus capparidis</name>
    <dbReference type="NCBI Taxonomy" id="1840411"/>
    <lineage>
        <taxon>Bacteria</taxon>
        <taxon>Bacillati</taxon>
        <taxon>Bacillota</taxon>
        <taxon>Bacilli</taxon>
        <taxon>Bacillales</taxon>
        <taxon>Bacillaceae</taxon>
        <taxon>Bacillus</taxon>
    </lineage>
</organism>
<evidence type="ECO:0000313" key="4">
    <source>
        <dbReference type="Proteomes" id="UP000674416"/>
    </source>
</evidence>
<dbReference type="EMBL" id="JAFDST010000002">
    <property type="protein sequence ID" value="MBP1081405.1"/>
    <property type="molecule type" value="Genomic_DNA"/>
</dbReference>
<proteinExistence type="predicted"/>
<gene>
    <name evidence="3" type="ORF">JOC74_001898</name>
</gene>
<reference evidence="3 4" key="1">
    <citation type="submission" date="2021-01" db="EMBL/GenBank/DDBJ databases">
        <title>Genomic Encyclopedia of Type Strains, Phase IV (KMG-IV): sequencing the most valuable type-strain genomes for metagenomic binning, comparative biology and taxonomic classification.</title>
        <authorList>
            <person name="Goeker M."/>
        </authorList>
    </citation>
    <scope>NUCLEOTIDE SEQUENCE [LARGE SCALE GENOMIC DNA]</scope>
    <source>
        <strain evidence="3 4">DSM 103394</strain>
    </source>
</reference>
<dbReference type="Proteomes" id="UP000674416">
    <property type="component" value="Unassembled WGS sequence"/>
</dbReference>
<dbReference type="RefSeq" id="WP_053604300.1">
    <property type="nucleotide sequence ID" value="NZ_JAFDST010000002.1"/>
</dbReference>
<evidence type="ECO:0000256" key="1">
    <source>
        <dbReference type="SAM" id="MobiDB-lite"/>
    </source>
</evidence>
<dbReference type="Pfam" id="PF19649">
    <property type="entry name" value="DUF6152"/>
    <property type="match status" value="1"/>
</dbReference>
<dbReference type="InterPro" id="IPR046150">
    <property type="entry name" value="DUF6152"/>
</dbReference>
<evidence type="ECO:0000256" key="2">
    <source>
        <dbReference type="SAM" id="Phobius"/>
    </source>
</evidence>
<evidence type="ECO:0000313" key="3">
    <source>
        <dbReference type="EMBL" id="MBP1081405.1"/>
    </source>
</evidence>
<feature type="compositionally biased region" description="Low complexity" evidence="1">
    <location>
        <begin position="175"/>
        <end position="184"/>
    </location>
</feature>
<keyword evidence="4" id="KW-1185">Reference proteome</keyword>
<sequence length="232" mass="26207">MLQLHKGITLILFIGILISSLIQNTSVQAHHGWSYFDTSQPLYFSGTVVEVNWKNPHPELIIRVPDKLTLAENIKEIDVPPELEELNFQNTLENLKVLPSPGGNWTLILAPTTRLNEWGMPEAPQTGEEIAVFGYISCDSQKEVRPELIVFDENRSVRQRSVSLPETNCKRDADSSAASLNNSDQESIAMNEEQQKDSLFEANQPILWIVGLFVLFGILAAIVVWRKLWKRG</sequence>